<dbReference type="InterPro" id="IPR036921">
    <property type="entry name" value="PurM-like_N_sf"/>
</dbReference>
<feature type="domain" description="PurM-like C-terminal" evidence="1">
    <location>
        <begin position="166"/>
        <end position="318"/>
    </location>
</feature>
<dbReference type="GO" id="GO:0051604">
    <property type="term" value="P:protein maturation"/>
    <property type="evidence" value="ECO:0007669"/>
    <property type="project" value="TreeGrafter"/>
</dbReference>
<dbReference type="Proteomes" id="UP001145109">
    <property type="component" value="Unassembled WGS sequence"/>
</dbReference>
<reference evidence="2" key="2">
    <citation type="submission" date="2022-11" db="EMBL/GenBank/DDBJ databases">
        <title>Draft genome sequence of Coprococcus comes strain 31264.</title>
        <authorList>
            <person name="Hisatomi A."/>
            <person name="Ohkuma M."/>
            <person name="Sakamoto M."/>
        </authorList>
    </citation>
    <scope>NUCLEOTIDE SEQUENCE</scope>
    <source>
        <strain evidence="2">JCM 31264</strain>
    </source>
</reference>
<comment type="caution">
    <text evidence="2">The sequence shown here is derived from an EMBL/GenBank/DDBJ whole genome shotgun (WGS) entry which is preliminary data.</text>
</comment>
<dbReference type="SUPFAM" id="SSF56042">
    <property type="entry name" value="PurM C-terminal domain-like"/>
    <property type="match status" value="1"/>
</dbReference>
<organism evidence="2 3">
    <name type="scientific">Coprococcus comes</name>
    <dbReference type="NCBI Taxonomy" id="410072"/>
    <lineage>
        <taxon>Bacteria</taxon>
        <taxon>Bacillati</taxon>
        <taxon>Bacillota</taxon>
        <taxon>Clostridia</taxon>
        <taxon>Lachnospirales</taxon>
        <taxon>Lachnospiraceae</taxon>
        <taxon>Coprococcus</taxon>
    </lineage>
</organism>
<dbReference type="Pfam" id="PF02769">
    <property type="entry name" value="AIRS_C"/>
    <property type="match status" value="1"/>
</dbReference>
<reference evidence="2" key="1">
    <citation type="submission" date="2022-09" db="EMBL/GenBank/DDBJ databases">
        <title>Draft genome sequence of Coprococcus comes strain 31264.</title>
        <authorList>
            <person name="Atsushi H."/>
            <person name="Moriya O."/>
            <person name="Mitsuo S."/>
        </authorList>
    </citation>
    <scope>NUCLEOTIDE SEQUENCE</scope>
    <source>
        <strain evidence="2">JCM 31264</strain>
    </source>
</reference>
<dbReference type="EMBL" id="BSCI01000017">
    <property type="protein sequence ID" value="GLG88009.1"/>
    <property type="molecule type" value="Genomic_DNA"/>
</dbReference>
<dbReference type="InterPro" id="IPR010918">
    <property type="entry name" value="PurM-like_C_dom"/>
</dbReference>
<sequence>MERMAEQKEDKSMKAGRVSQTVYRRSVLKQIQNNIEGIDFLRPSQEETCYIADESEERITIATDVSLAGNEKDLGVFAIAQAVDQLASRGARAYGISVRIMLPTFAYESRLKAMMVEISEICKEKGLRVFFADAQSVNGIQTSIVHVTAHGEAKKEQLLASRSAKAGEEIVLVKWIGMEGTLRIIREEGAALAERFAPGFLNKLEDMRDEIFSDRAMEIAGRNGVSAMHPIGEGGILAALWDMAEGAGIGLSVEMKKMTVRQETIEVCEVFHLNPYQLTSTGAVLMVTPKGEELKERLKREGIPAEIIGHTTEGNERIIWGGGEKRFLDRPAPDELARIYEMKENVNA</sequence>
<evidence type="ECO:0000313" key="3">
    <source>
        <dbReference type="Proteomes" id="UP001145109"/>
    </source>
</evidence>
<dbReference type="Gene3D" id="3.30.1330.10">
    <property type="entry name" value="PurM-like, N-terminal domain"/>
    <property type="match status" value="1"/>
</dbReference>
<dbReference type="SUPFAM" id="SSF55326">
    <property type="entry name" value="PurM N-terminal domain-like"/>
    <property type="match status" value="1"/>
</dbReference>
<proteinExistence type="predicted"/>
<protein>
    <recommendedName>
        <fullName evidence="1">PurM-like C-terminal domain-containing protein</fullName>
    </recommendedName>
</protein>
<gene>
    <name evidence="2" type="ORF">comes_25560</name>
</gene>
<dbReference type="PANTHER" id="PTHR30303">
    <property type="entry name" value="HYDROGENASE ISOENZYMES FORMATION PROTEIN HYPE"/>
    <property type="match status" value="1"/>
</dbReference>
<dbReference type="AlphaFoldDB" id="A0AA37QDT7"/>
<name>A0AA37QDT7_9FIRM</name>
<evidence type="ECO:0000259" key="1">
    <source>
        <dbReference type="Pfam" id="PF02769"/>
    </source>
</evidence>
<dbReference type="PANTHER" id="PTHR30303:SF4">
    <property type="entry name" value="HYDROGENASE EXPRESSION_FORMATION PROTEIN HYPE"/>
    <property type="match status" value="1"/>
</dbReference>
<accession>A0AA37QDT7</accession>
<dbReference type="InterPro" id="IPR011854">
    <property type="entry name" value="HypE"/>
</dbReference>
<evidence type="ECO:0000313" key="2">
    <source>
        <dbReference type="EMBL" id="GLG88009.1"/>
    </source>
</evidence>
<dbReference type="Gene3D" id="3.90.650.10">
    <property type="entry name" value="PurM-like C-terminal domain"/>
    <property type="match status" value="1"/>
</dbReference>
<dbReference type="InterPro" id="IPR036676">
    <property type="entry name" value="PurM-like_C_sf"/>
</dbReference>